<dbReference type="SMART" id="SM00100">
    <property type="entry name" value="cNMP"/>
    <property type="match status" value="1"/>
</dbReference>
<feature type="region of interest" description="Disordered" evidence="12">
    <location>
        <begin position="374"/>
        <end position="406"/>
    </location>
</feature>
<evidence type="ECO:0000259" key="15">
    <source>
        <dbReference type="PROSITE" id="PS50112"/>
    </source>
</evidence>
<dbReference type="Gene3D" id="1.10.287.70">
    <property type="match status" value="1"/>
</dbReference>
<keyword evidence="7" id="KW-0630">Potassium</keyword>
<dbReference type="PROSITE" id="PS50112">
    <property type="entry name" value="PAS"/>
    <property type="match status" value="1"/>
</dbReference>
<keyword evidence="2" id="KW-0813">Transport</keyword>
<evidence type="ECO:0000259" key="14">
    <source>
        <dbReference type="PROSITE" id="PS50042"/>
    </source>
</evidence>
<keyword evidence="17" id="KW-1185">Reference proteome</keyword>
<accession>A0ABD2Q209</accession>
<keyword evidence="3" id="KW-0633">Potassium transport</keyword>
<dbReference type="SUPFAM" id="SSF55785">
    <property type="entry name" value="PYP-like sensor domain (PAS domain)"/>
    <property type="match status" value="1"/>
</dbReference>
<dbReference type="CDD" id="cd00130">
    <property type="entry name" value="PAS"/>
    <property type="match status" value="1"/>
</dbReference>
<feature type="transmembrane region" description="Helical" evidence="13">
    <location>
        <begin position="561"/>
        <end position="583"/>
    </location>
</feature>
<evidence type="ECO:0000313" key="17">
    <source>
        <dbReference type="Proteomes" id="UP001626550"/>
    </source>
</evidence>
<evidence type="ECO:0000256" key="10">
    <source>
        <dbReference type="ARBA" id="ARBA00023136"/>
    </source>
</evidence>
<dbReference type="PRINTS" id="PR01463">
    <property type="entry name" value="EAGCHANLFMLY"/>
</dbReference>
<dbReference type="Proteomes" id="UP001626550">
    <property type="component" value="Unassembled WGS sequence"/>
</dbReference>
<dbReference type="PANTHER" id="PTHR10217:SF435">
    <property type="entry name" value="POTASSIUM VOLTAGE-GATED CHANNEL PROTEIN EAG"/>
    <property type="match status" value="1"/>
</dbReference>
<evidence type="ECO:0000256" key="12">
    <source>
        <dbReference type="SAM" id="MobiDB-lite"/>
    </source>
</evidence>
<evidence type="ECO:0000256" key="9">
    <source>
        <dbReference type="ARBA" id="ARBA00023065"/>
    </source>
</evidence>
<gene>
    <name evidence="16" type="primary">KCNH5_1</name>
    <name evidence="16" type="ORF">Ciccas_007813</name>
</gene>
<dbReference type="Pfam" id="PF00520">
    <property type="entry name" value="Ion_trans"/>
    <property type="match status" value="1"/>
</dbReference>
<feature type="compositionally biased region" description="Low complexity" evidence="12">
    <location>
        <begin position="374"/>
        <end position="383"/>
    </location>
</feature>
<evidence type="ECO:0000256" key="13">
    <source>
        <dbReference type="SAM" id="Phobius"/>
    </source>
</evidence>
<evidence type="ECO:0000256" key="8">
    <source>
        <dbReference type="ARBA" id="ARBA00022989"/>
    </source>
</evidence>
<dbReference type="FunFam" id="1.10.1200.260:FF:000003">
    <property type="entry name" value="Potassium voltage-gated channel subfamily H member 1"/>
    <property type="match status" value="1"/>
</dbReference>
<organism evidence="16 17">
    <name type="scientific">Cichlidogyrus casuarinus</name>
    <dbReference type="NCBI Taxonomy" id="1844966"/>
    <lineage>
        <taxon>Eukaryota</taxon>
        <taxon>Metazoa</taxon>
        <taxon>Spiralia</taxon>
        <taxon>Lophotrochozoa</taxon>
        <taxon>Platyhelminthes</taxon>
        <taxon>Monogenea</taxon>
        <taxon>Monopisthocotylea</taxon>
        <taxon>Dactylogyridea</taxon>
        <taxon>Ancyrocephalidae</taxon>
        <taxon>Cichlidogyrus</taxon>
    </lineage>
</organism>
<evidence type="ECO:0000256" key="4">
    <source>
        <dbReference type="ARBA" id="ARBA00022692"/>
    </source>
</evidence>
<dbReference type="InterPro" id="IPR000595">
    <property type="entry name" value="cNMP-bd_dom"/>
</dbReference>
<feature type="non-terminal residue" evidence="16">
    <location>
        <position position="1"/>
    </location>
</feature>
<feature type="non-terminal residue" evidence="16">
    <location>
        <position position="1255"/>
    </location>
</feature>
<evidence type="ECO:0000256" key="5">
    <source>
        <dbReference type="ARBA" id="ARBA00022826"/>
    </source>
</evidence>
<dbReference type="Pfam" id="PF00027">
    <property type="entry name" value="cNMP_binding"/>
    <property type="match status" value="1"/>
</dbReference>
<feature type="transmembrane region" description="Helical" evidence="13">
    <location>
        <begin position="718"/>
        <end position="743"/>
    </location>
</feature>
<dbReference type="PROSITE" id="PS50042">
    <property type="entry name" value="CNMP_BINDING_3"/>
    <property type="match status" value="1"/>
</dbReference>
<dbReference type="GO" id="GO:0005267">
    <property type="term" value="F:potassium channel activity"/>
    <property type="evidence" value="ECO:0007669"/>
    <property type="project" value="UniProtKB-KW"/>
</dbReference>
<evidence type="ECO:0000256" key="2">
    <source>
        <dbReference type="ARBA" id="ARBA00022448"/>
    </source>
</evidence>
<dbReference type="InterPro" id="IPR014710">
    <property type="entry name" value="RmlC-like_jellyroll"/>
</dbReference>
<comment type="caution">
    <text evidence="16">The sequence shown here is derived from an EMBL/GenBank/DDBJ whole genome shotgun (WGS) entry which is preliminary data.</text>
</comment>
<feature type="compositionally biased region" description="Polar residues" evidence="12">
    <location>
        <begin position="443"/>
        <end position="460"/>
    </location>
</feature>
<dbReference type="Gene3D" id="3.30.450.20">
    <property type="entry name" value="PAS domain"/>
    <property type="match status" value="1"/>
</dbReference>
<dbReference type="Gene3D" id="1.10.1200.260">
    <property type="match status" value="1"/>
</dbReference>
<keyword evidence="4 13" id="KW-0812">Transmembrane</keyword>
<dbReference type="InterPro" id="IPR000014">
    <property type="entry name" value="PAS"/>
</dbReference>
<keyword evidence="5" id="KW-0631">Potassium channel</keyword>
<evidence type="ECO:0000313" key="16">
    <source>
        <dbReference type="EMBL" id="KAL3313584.1"/>
    </source>
</evidence>
<feature type="compositionally biased region" description="Low complexity" evidence="12">
    <location>
        <begin position="1144"/>
        <end position="1156"/>
    </location>
</feature>
<keyword evidence="9" id="KW-0406">Ion transport</keyword>
<dbReference type="Pfam" id="PF13426">
    <property type="entry name" value="PAS_9"/>
    <property type="match status" value="1"/>
</dbReference>
<feature type="domain" description="Cyclic nucleotide-binding" evidence="14">
    <location>
        <begin position="961"/>
        <end position="1061"/>
    </location>
</feature>
<feature type="transmembrane region" description="Helical" evidence="13">
    <location>
        <begin position="827"/>
        <end position="846"/>
    </location>
</feature>
<dbReference type="InterPro" id="IPR001610">
    <property type="entry name" value="PAC"/>
</dbReference>
<protein>
    <submittedName>
        <fullName evidence="16">Potassium voltage-gated channel subfamily H member 5</fullName>
    </submittedName>
</protein>
<feature type="region of interest" description="Disordered" evidence="12">
    <location>
        <begin position="428"/>
        <end position="461"/>
    </location>
</feature>
<keyword evidence="10 13" id="KW-0472">Membrane</keyword>
<dbReference type="EMBL" id="JBJKFK010001261">
    <property type="protein sequence ID" value="KAL3313584.1"/>
    <property type="molecule type" value="Genomic_DNA"/>
</dbReference>
<name>A0ABD2Q209_9PLAT</name>
<evidence type="ECO:0000256" key="1">
    <source>
        <dbReference type="ARBA" id="ARBA00004141"/>
    </source>
</evidence>
<evidence type="ECO:0000256" key="6">
    <source>
        <dbReference type="ARBA" id="ARBA00022882"/>
    </source>
</evidence>
<reference evidence="16 17" key="1">
    <citation type="submission" date="2024-11" db="EMBL/GenBank/DDBJ databases">
        <title>Adaptive evolution of stress response genes in parasites aligns with host niche diversity.</title>
        <authorList>
            <person name="Hahn C."/>
            <person name="Resl P."/>
        </authorList>
    </citation>
    <scope>NUCLEOTIDE SEQUENCE [LARGE SCALE GENOMIC DNA]</scope>
    <source>
        <strain evidence="16">EGGRZ-B1_66</strain>
        <tissue evidence="16">Body</tissue>
    </source>
</reference>
<feature type="region of interest" description="Disordered" evidence="12">
    <location>
        <begin position="246"/>
        <end position="265"/>
    </location>
</feature>
<dbReference type="Gene3D" id="2.60.120.10">
    <property type="entry name" value="Jelly Rolls"/>
    <property type="match status" value="1"/>
</dbReference>
<dbReference type="PANTHER" id="PTHR10217">
    <property type="entry name" value="VOLTAGE AND LIGAND GATED POTASSIUM CHANNEL"/>
    <property type="match status" value="1"/>
</dbReference>
<dbReference type="InterPro" id="IPR005821">
    <property type="entry name" value="Ion_trans_dom"/>
</dbReference>
<feature type="transmembrane region" description="Helical" evidence="13">
    <location>
        <begin position="858"/>
        <end position="878"/>
    </location>
</feature>
<dbReference type="AlphaFoldDB" id="A0ABD2Q209"/>
<keyword evidence="6" id="KW-0851">Voltage-gated channel</keyword>
<evidence type="ECO:0000256" key="3">
    <source>
        <dbReference type="ARBA" id="ARBA00022538"/>
    </source>
</evidence>
<dbReference type="GO" id="GO:0034702">
    <property type="term" value="C:monoatomic ion channel complex"/>
    <property type="evidence" value="ECO:0007669"/>
    <property type="project" value="UniProtKB-KW"/>
</dbReference>
<dbReference type="FunFam" id="2.60.120.10:FF:000222">
    <property type="entry name" value="Predicted protein"/>
    <property type="match status" value="1"/>
</dbReference>
<sequence length="1255" mass="141187">PLVRMLTTRRGLLAPQNTFVENILRRCDGPFIAPNSTSIQNSVNIVRILNPNSQVRMPNITPVAKAAILKGTNLSMFLTTVTPSKIHDIKILLQVLSFVLGNARILDYPIVYSSPSFTKLTGFGRSEIMQKPALFPFLRGPQTKKETMEMLEEAIVNNRTEHAEVVVYKKNMIPIWVLVRVTPVSNEKDAIVLVLVTFRDLSAFKCPMPDDFGTGAGGLAAFASSTDATSGWGRFARLAAALMRQKGSQGDPDSIVKEDSEDDKPTLAAAADTVENGSTKQTSNTQSEQYNQVHTLSSVQAANSGIPRVFWWLRREASKIISLVRALPEPDGSGDALPRLMILLSPRIWKQIGRQNVKQRPATGATFVMVTSSKSTTSEAESVARPKQLPAIATTEAEKKTSAKRTSNQLLPNSIIVDSVLDQRIGNEHRKSKRLLKPDSDQRVTSTNPSPRGSFSNQTEIDLPPAEVKLGQDKVESAFRAKISRFQRMFWSQRNFFLPRSDASKGFFGPISKNAVLTGVENEEFMTSQGIQSPQVVPRYRPEPPRPPKHVLLHYSFFRIIWDWLILLLTGYTVVVVPIRTLILPQPKWVREYDDMLDHQALNCTGLKPSGSHSIEEPLAIVDAIIDVIFFIDIVLNFHTSFVGPGGEVIADSAIIRLNYLRGWFALDLISCLPYEIIKYSELLPGDHENTQLNYLRFMRLLRMVRAARRVDQYMEHVSLLLLLMILCFFLLSHWFACSWYVIGINDMEQAILYGWIPRIYNDSSNPQNWTFLKNLIEDKNQNLTFMSKQIANNVFSENNVTDVSTVSCANTTQPLTMPLKTIRDKWSAYLTALYFSLSLLTTIGFGNVAAFTEKEKALSIGFMMIGALVYATIFGNITTIVQQMYATRTRYNEKMNGVKDFLKIHEVPRELGERVIDYITSTWAITKGTETAKILNYCPKDMQADISVHMNRSVFNNHPAFRLASDGCLRALAVNFHTLHTAPGDLVIHQGESVDQLCFIVTGSLEIIQDDEVVAILSKGEVFGTPNWKSSNQSPSAVSVRALTYCNLHTIRLDCLKSVLEFYHAFANSFTRNLDITYNLCNRFIFRKMQDVRHERELAERRNRNKESIHSSFPAEHPMRKLISKFRRSSVISNQDSLHRGSQHSNSERGSSSNSLCGEVLSQGDEDLNKGRYGFTRKISTFQTERSDGGDLNSEVTNRRHYSTTSTLDHHTSLSEASLGDHSSQLYKQKPMSPWVNRAINSHGPARKWARLLA</sequence>
<dbReference type="SUPFAM" id="SSF81324">
    <property type="entry name" value="Voltage-gated potassium channels"/>
    <property type="match status" value="1"/>
</dbReference>
<dbReference type="InterPro" id="IPR050818">
    <property type="entry name" value="KCNH_animal-type"/>
</dbReference>
<evidence type="ECO:0000256" key="7">
    <source>
        <dbReference type="ARBA" id="ARBA00022958"/>
    </source>
</evidence>
<dbReference type="SMART" id="SM00086">
    <property type="entry name" value="PAC"/>
    <property type="match status" value="1"/>
</dbReference>
<comment type="subcellular location">
    <subcellularLocation>
        <location evidence="1">Membrane</location>
        <topology evidence="1">Multi-pass membrane protein</topology>
    </subcellularLocation>
</comment>
<dbReference type="InterPro" id="IPR035965">
    <property type="entry name" value="PAS-like_dom_sf"/>
</dbReference>
<dbReference type="InterPro" id="IPR003938">
    <property type="entry name" value="K_chnl_volt-dep_EAG/ELK/ERG"/>
</dbReference>
<keyword evidence="11" id="KW-0407">Ion channel</keyword>
<dbReference type="CDD" id="cd00038">
    <property type="entry name" value="CAP_ED"/>
    <property type="match status" value="1"/>
</dbReference>
<feature type="region of interest" description="Disordered" evidence="12">
    <location>
        <begin position="1135"/>
        <end position="1162"/>
    </location>
</feature>
<dbReference type="InterPro" id="IPR018490">
    <property type="entry name" value="cNMP-bd_dom_sf"/>
</dbReference>
<feature type="domain" description="PAS" evidence="15">
    <location>
        <begin position="110"/>
        <end position="158"/>
    </location>
</feature>
<keyword evidence="8 13" id="KW-1133">Transmembrane helix</keyword>
<dbReference type="SUPFAM" id="SSF51206">
    <property type="entry name" value="cAMP-binding domain-like"/>
    <property type="match status" value="1"/>
</dbReference>
<evidence type="ECO:0000256" key="11">
    <source>
        <dbReference type="ARBA" id="ARBA00023303"/>
    </source>
</evidence>
<proteinExistence type="predicted"/>